<gene>
    <name evidence="9 11" type="primary">ccmC</name>
    <name evidence="11" type="ORF">QRD43_07340</name>
</gene>
<reference evidence="11 12" key="1">
    <citation type="submission" date="2023-06" db="EMBL/GenBank/DDBJ databases">
        <title>Pelomonas sp. APW6 16S ribosomal RNA gene genome sequencing and assembly.</title>
        <authorList>
            <person name="Woo H."/>
        </authorList>
    </citation>
    <scope>NUCLEOTIDE SEQUENCE [LARGE SCALE GENOMIC DNA]</scope>
    <source>
        <strain evidence="11 12">APW6</strain>
    </source>
</reference>
<evidence type="ECO:0000256" key="8">
    <source>
        <dbReference type="ARBA" id="ARBA00023136"/>
    </source>
</evidence>
<comment type="subcellular location">
    <subcellularLocation>
        <location evidence="9">Cell inner membrane</location>
    </subcellularLocation>
    <subcellularLocation>
        <location evidence="2">Membrane</location>
        <topology evidence="2">Multi-pass membrane protein</topology>
    </subcellularLocation>
</comment>
<feature type="transmembrane region" description="Helical" evidence="9">
    <location>
        <begin position="39"/>
        <end position="60"/>
    </location>
</feature>
<dbReference type="Proteomes" id="UP001238603">
    <property type="component" value="Unassembled WGS sequence"/>
</dbReference>
<dbReference type="PRINTS" id="PR01386">
    <property type="entry name" value="CCMCBIOGNSIS"/>
</dbReference>
<feature type="transmembrane region" description="Helical" evidence="9">
    <location>
        <begin position="145"/>
        <end position="162"/>
    </location>
</feature>
<comment type="similarity">
    <text evidence="3 9">Belongs to the CcmC/CycZ/HelC family.</text>
</comment>
<comment type="caution">
    <text evidence="11">The sequence shown here is derived from an EMBL/GenBank/DDBJ whole genome shotgun (WGS) entry which is preliminary data.</text>
</comment>
<organism evidence="11 12">
    <name type="scientific">Roseateles subflavus</name>
    <dbReference type="NCBI Taxonomy" id="3053353"/>
    <lineage>
        <taxon>Bacteria</taxon>
        <taxon>Pseudomonadati</taxon>
        <taxon>Pseudomonadota</taxon>
        <taxon>Betaproteobacteria</taxon>
        <taxon>Burkholderiales</taxon>
        <taxon>Sphaerotilaceae</taxon>
        <taxon>Roseateles</taxon>
    </lineage>
</organism>
<dbReference type="InterPro" id="IPR002541">
    <property type="entry name" value="Cyt_c_assembly"/>
</dbReference>
<name>A0ABT7LFT9_9BURK</name>
<sequence length="262" mass="29409">MSHVHSLARNTAPPPAPRRRLFTLAAPARFYRFTRACSPWLWASALVLALLGLWMGFVVAPTDAVQSEAYRILFIHVPTAWLSMVMYVAMAFWAVIGWAWRVRMASMLARAIAPTGALMTALALWTGACWGKPTWGTWWVWDARLTSELILLFLYLGYLALTEAIEDPRRSDQAGALLALVGAINVPIIYFSVRWWNTLHQGASIRADAAPSMASTMLAALLLMTLAAWAYAFAIVFARARALALERENDHEWVAQLRRQEY</sequence>
<dbReference type="InterPro" id="IPR045062">
    <property type="entry name" value="Cyt_c_biogenesis_CcsA/CcmC"/>
</dbReference>
<evidence type="ECO:0000259" key="10">
    <source>
        <dbReference type="Pfam" id="PF01578"/>
    </source>
</evidence>
<feature type="transmembrane region" description="Helical" evidence="9">
    <location>
        <begin position="213"/>
        <end position="238"/>
    </location>
</feature>
<keyword evidence="7 9" id="KW-1133">Transmembrane helix</keyword>
<evidence type="ECO:0000256" key="5">
    <source>
        <dbReference type="ARBA" id="ARBA00022692"/>
    </source>
</evidence>
<feature type="domain" description="Cytochrome c assembly protein" evidence="10">
    <location>
        <begin position="25"/>
        <end position="200"/>
    </location>
</feature>
<dbReference type="RefSeq" id="WP_285981834.1">
    <property type="nucleotide sequence ID" value="NZ_JASVDS010000002.1"/>
</dbReference>
<evidence type="ECO:0000256" key="9">
    <source>
        <dbReference type="RuleBase" id="RU364092"/>
    </source>
</evidence>
<proteinExistence type="inferred from homology"/>
<feature type="transmembrane region" description="Helical" evidence="9">
    <location>
        <begin position="174"/>
        <end position="193"/>
    </location>
</feature>
<evidence type="ECO:0000256" key="4">
    <source>
        <dbReference type="ARBA" id="ARBA00016463"/>
    </source>
</evidence>
<keyword evidence="12" id="KW-1185">Reference proteome</keyword>
<evidence type="ECO:0000256" key="7">
    <source>
        <dbReference type="ARBA" id="ARBA00022989"/>
    </source>
</evidence>
<accession>A0ABT7LFT9</accession>
<feature type="transmembrane region" description="Helical" evidence="9">
    <location>
        <begin position="107"/>
        <end position="125"/>
    </location>
</feature>
<keyword evidence="9" id="KW-1003">Cell membrane</keyword>
<dbReference type="NCBIfam" id="TIGR01191">
    <property type="entry name" value="ccmC"/>
    <property type="match status" value="1"/>
</dbReference>
<feature type="transmembrane region" description="Helical" evidence="9">
    <location>
        <begin position="80"/>
        <end position="100"/>
    </location>
</feature>
<dbReference type="InterPro" id="IPR003557">
    <property type="entry name" value="Cyt_c_biogenesis_CcmC"/>
</dbReference>
<evidence type="ECO:0000256" key="6">
    <source>
        <dbReference type="ARBA" id="ARBA00022748"/>
    </source>
</evidence>
<dbReference type="PANTHER" id="PTHR30071:SF1">
    <property type="entry name" value="CYTOCHROME B_B6 PROTEIN-RELATED"/>
    <property type="match status" value="1"/>
</dbReference>
<evidence type="ECO:0000313" key="12">
    <source>
        <dbReference type="Proteomes" id="UP001238603"/>
    </source>
</evidence>
<protein>
    <recommendedName>
        <fullName evidence="4 9">Heme exporter protein C</fullName>
    </recommendedName>
    <alternativeName>
        <fullName evidence="9">Cytochrome c-type biogenesis protein</fullName>
    </alternativeName>
</protein>
<comment type="function">
    <text evidence="1 9">Required for the export of heme to the periplasm for the biogenesis of c-type cytochromes.</text>
</comment>
<keyword evidence="8 9" id="KW-0472">Membrane</keyword>
<keyword evidence="9" id="KW-0997">Cell inner membrane</keyword>
<dbReference type="PANTHER" id="PTHR30071">
    <property type="entry name" value="HEME EXPORTER PROTEIN C"/>
    <property type="match status" value="1"/>
</dbReference>
<keyword evidence="9" id="KW-0813">Transport</keyword>
<keyword evidence="6 9" id="KW-0201">Cytochrome c-type biogenesis</keyword>
<dbReference type="Pfam" id="PF01578">
    <property type="entry name" value="Cytochrom_C_asm"/>
    <property type="match status" value="1"/>
</dbReference>
<evidence type="ECO:0000256" key="2">
    <source>
        <dbReference type="ARBA" id="ARBA00004141"/>
    </source>
</evidence>
<dbReference type="EMBL" id="JASVDS010000002">
    <property type="protein sequence ID" value="MDL5031718.1"/>
    <property type="molecule type" value="Genomic_DNA"/>
</dbReference>
<keyword evidence="5 9" id="KW-0812">Transmembrane</keyword>
<evidence type="ECO:0000256" key="3">
    <source>
        <dbReference type="ARBA" id="ARBA00005840"/>
    </source>
</evidence>
<evidence type="ECO:0000256" key="1">
    <source>
        <dbReference type="ARBA" id="ARBA00002442"/>
    </source>
</evidence>
<evidence type="ECO:0000313" key="11">
    <source>
        <dbReference type="EMBL" id="MDL5031718.1"/>
    </source>
</evidence>